<reference evidence="3 4" key="1">
    <citation type="submission" date="2020-08" db="EMBL/GenBank/DDBJ databases">
        <title>Cohnella phylogeny.</title>
        <authorList>
            <person name="Dunlap C."/>
        </authorList>
    </citation>
    <scope>NUCLEOTIDE SEQUENCE [LARGE SCALE GENOMIC DNA]</scope>
    <source>
        <strain evidence="3 4">CBP 2801</strain>
    </source>
</reference>
<dbReference type="PANTHER" id="PTHR43249:SF1">
    <property type="entry name" value="D-GLUCOSIDE 3-DEHYDROGENASE"/>
    <property type="match status" value="1"/>
</dbReference>
<dbReference type="InterPro" id="IPR055170">
    <property type="entry name" value="GFO_IDH_MocA-like_dom"/>
</dbReference>
<feature type="domain" description="Gfo/Idh/MocA-like oxidoreductase N-terminal" evidence="1">
    <location>
        <begin position="1"/>
        <end position="115"/>
    </location>
</feature>
<dbReference type="InterPro" id="IPR052515">
    <property type="entry name" value="Gfo/Idh/MocA_Oxidoreductase"/>
</dbReference>
<dbReference type="Proteomes" id="UP000564644">
    <property type="component" value="Unassembled WGS sequence"/>
</dbReference>
<dbReference type="GO" id="GO:0000166">
    <property type="term" value="F:nucleotide binding"/>
    <property type="evidence" value="ECO:0007669"/>
    <property type="project" value="InterPro"/>
</dbReference>
<dbReference type="Gene3D" id="3.40.50.720">
    <property type="entry name" value="NAD(P)-binding Rossmann-like Domain"/>
    <property type="match status" value="1"/>
</dbReference>
<dbReference type="PANTHER" id="PTHR43249">
    <property type="entry name" value="UDP-N-ACETYL-2-AMINO-2-DEOXY-D-GLUCURONATE OXIDASE"/>
    <property type="match status" value="1"/>
</dbReference>
<proteinExistence type="predicted"/>
<dbReference type="Pfam" id="PF22725">
    <property type="entry name" value="GFO_IDH_MocA_C3"/>
    <property type="match status" value="1"/>
</dbReference>
<accession>A0A7X0SSH3</accession>
<dbReference type="AlphaFoldDB" id="A0A7X0SSH3"/>
<gene>
    <name evidence="3" type="ORF">H7C18_19300</name>
</gene>
<dbReference type="InterPro" id="IPR036291">
    <property type="entry name" value="NAD(P)-bd_dom_sf"/>
</dbReference>
<sequence>MNFAIIGWGHIAYKHKEAIENVPGARLAAVCDSNPDRLRELEGEPGLSLFTDITRMLEERPDLDVVCVCTPSGLHADHAIRAAAAGKHLIVEKPVALTIEDARAIRKAAFLNGVKAAAVHPNRYRPAIRKLKLALDRGWFGKLSHVSATVRWSRSQAYYDQAPWRGTRAMDGGVLLNQAVHSLDLLLWLAGPVAEVRSVADTRIRRMEAEDAAMAALRFASGTLGVVEASTTVYERNLEESIAVFGEQGCAVVGGPTAHWFKHLNLAALSHEEIVTWKREIDRDPYGTPGHEEIVRDMVEAIRDNRQPSVTLEDGMAAVQLALDIAEGGIRRAEVQRAGGLL</sequence>
<comment type="caution">
    <text evidence="3">The sequence shown here is derived from an EMBL/GenBank/DDBJ whole genome shotgun (WGS) entry which is preliminary data.</text>
</comment>
<evidence type="ECO:0000313" key="3">
    <source>
        <dbReference type="EMBL" id="MBB6733068.1"/>
    </source>
</evidence>
<feature type="domain" description="GFO/IDH/MocA-like oxidoreductase" evidence="2">
    <location>
        <begin position="128"/>
        <end position="251"/>
    </location>
</feature>
<evidence type="ECO:0000313" key="4">
    <source>
        <dbReference type="Proteomes" id="UP000564644"/>
    </source>
</evidence>
<dbReference type="Pfam" id="PF01408">
    <property type="entry name" value="GFO_IDH_MocA"/>
    <property type="match status" value="1"/>
</dbReference>
<dbReference type="InterPro" id="IPR000683">
    <property type="entry name" value="Gfo/Idh/MocA-like_OxRdtase_N"/>
</dbReference>
<evidence type="ECO:0000259" key="2">
    <source>
        <dbReference type="Pfam" id="PF22725"/>
    </source>
</evidence>
<dbReference type="Gene3D" id="3.30.360.10">
    <property type="entry name" value="Dihydrodipicolinate Reductase, domain 2"/>
    <property type="match status" value="1"/>
</dbReference>
<dbReference type="EMBL" id="JACJVO010000024">
    <property type="protein sequence ID" value="MBB6733068.1"/>
    <property type="molecule type" value="Genomic_DNA"/>
</dbReference>
<evidence type="ECO:0000259" key="1">
    <source>
        <dbReference type="Pfam" id="PF01408"/>
    </source>
</evidence>
<dbReference type="SUPFAM" id="SSF55347">
    <property type="entry name" value="Glyceraldehyde-3-phosphate dehydrogenase-like, C-terminal domain"/>
    <property type="match status" value="1"/>
</dbReference>
<protein>
    <submittedName>
        <fullName evidence="3">Gfo/Idh/MocA family oxidoreductase</fullName>
    </submittedName>
</protein>
<name>A0A7X0SSH3_9BACL</name>
<keyword evidence="4" id="KW-1185">Reference proteome</keyword>
<organism evidence="3 4">
    <name type="scientific">Cohnella zeiphila</name>
    <dbReference type="NCBI Taxonomy" id="2761120"/>
    <lineage>
        <taxon>Bacteria</taxon>
        <taxon>Bacillati</taxon>
        <taxon>Bacillota</taxon>
        <taxon>Bacilli</taxon>
        <taxon>Bacillales</taxon>
        <taxon>Paenibacillaceae</taxon>
        <taxon>Cohnella</taxon>
    </lineage>
</organism>
<dbReference type="SUPFAM" id="SSF51735">
    <property type="entry name" value="NAD(P)-binding Rossmann-fold domains"/>
    <property type="match status" value="1"/>
</dbReference>
<dbReference type="RefSeq" id="WP_185130727.1">
    <property type="nucleotide sequence ID" value="NZ_JACJVO010000024.1"/>
</dbReference>